<comment type="function">
    <text evidence="17">Catalyzes the dephosphorylation of undecaprenyl diphosphate (UPP). Confers resistance to bacitracin.</text>
</comment>
<dbReference type="RefSeq" id="WP_073047695.1">
    <property type="nucleotide sequence ID" value="NZ_FQZL01000006.1"/>
</dbReference>
<dbReference type="EC" id="3.6.1.27" evidence="3 17"/>
<dbReference type="Proteomes" id="UP000184052">
    <property type="component" value="Unassembled WGS sequence"/>
</dbReference>
<dbReference type="GO" id="GO:0071555">
    <property type="term" value="P:cell wall organization"/>
    <property type="evidence" value="ECO:0007669"/>
    <property type="project" value="UniProtKB-KW"/>
</dbReference>
<dbReference type="PANTHER" id="PTHR30622">
    <property type="entry name" value="UNDECAPRENYL-DIPHOSPHATASE"/>
    <property type="match status" value="1"/>
</dbReference>
<name>A0A1M6DD30_9FIRM</name>
<organism evidence="18 19">
    <name type="scientific">Dethiosulfatibacter aminovorans DSM 17477</name>
    <dbReference type="NCBI Taxonomy" id="1121476"/>
    <lineage>
        <taxon>Bacteria</taxon>
        <taxon>Bacillati</taxon>
        <taxon>Bacillota</taxon>
        <taxon>Tissierellia</taxon>
        <taxon>Dethiosulfatibacter</taxon>
    </lineage>
</organism>
<evidence type="ECO:0000256" key="14">
    <source>
        <dbReference type="ARBA" id="ARBA00032707"/>
    </source>
</evidence>
<evidence type="ECO:0000256" key="2">
    <source>
        <dbReference type="ARBA" id="ARBA00010621"/>
    </source>
</evidence>
<evidence type="ECO:0000256" key="1">
    <source>
        <dbReference type="ARBA" id="ARBA00004651"/>
    </source>
</evidence>
<dbReference type="GO" id="GO:0008360">
    <property type="term" value="P:regulation of cell shape"/>
    <property type="evidence" value="ECO:0007669"/>
    <property type="project" value="UniProtKB-KW"/>
</dbReference>
<keyword evidence="10 17" id="KW-1133">Transmembrane helix</keyword>
<dbReference type="NCBIfam" id="TIGR00753">
    <property type="entry name" value="undec_PP_bacA"/>
    <property type="match status" value="1"/>
</dbReference>
<evidence type="ECO:0000256" key="6">
    <source>
        <dbReference type="ARBA" id="ARBA00022692"/>
    </source>
</evidence>
<evidence type="ECO:0000256" key="3">
    <source>
        <dbReference type="ARBA" id="ARBA00012374"/>
    </source>
</evidence>
<dbReference type="InterPro" id="IPR003824">
    <property type="entry name" value="UppP"/>
</dbReference>
<keyword evidence="7 17" id="KW-0378">Hydrolase</keyword>
<dbReference type="GO" id="GO:0046677">
    <property type="term" value="P:response to antibiotic"/>
    <property type="evidence" value="ECO:0007669"/>
    <property type="project" value="UniProtKB-UniRule"/>
</dbReference>
<evidence type="ECO:0000256" key="15">
    <source>
        <dbReference type="ARBA" id="ARBA00032932"/>
    </source>
</evidence>
<dbReference type="AlphaFoldDB" id="A0A1M6DD30"/>
<dbReference type="HAMAP" id="MF_01006">
    <property type="entry name" value="Undec_diphosphatase"/>
    <property type="match status" value="1"/>
</dbReference>
<dbReference type="Pfam" id="PF02673">
    <property type="entry name" value="BacA"/>
    <property type="match status" value="1"/>
</dbReference>
<protein>
    <recommendedName>
        <fullName evidence="4 17">Undecaprenyl-diphosphatase</fullName>
        <ecNumber evidence="3 17">3.6.1.27</ecNumber>
    </recommendedName>
    <alternativeName>
        <fullName evidence="15 17">Bacitracin resistance protein</fullName>
    </alternativeName>
    <alternativeName>
        <fullName evidence="14 17">Undecaprenyl pyrophosphate phosphatase</fullName>
    </alternativeName>
</protein>
<dbReference type="STRING" id="1121476.SAMN02745751_00864"/>
<feature type="transmembrane region" description="Helical" evidence="17">
    <location>
        <begin position="155"/>
        <end position="173"/>
    </location>
</feature>
<keyword evidence="13 17" id="KW-0961">Cell wall biogenesis/degradation</keyword>
<evidence type="ECO:0000256" key="16">
    <source>
        <dbReference type="ARBA" id="ARBA00047594"/>
    </source>
</evidence>
<evidence type="ECO:0000256" key="9">
    <source>
        <dbReference type="ARBA" id="ARBA00022984"/>
    </source>
</evidence>
<evidence type="ECO:0000313" key="18">
    <source>
        <dbReference type="EMBL" id="SHI71055.1"/>
    </source>
</evidence>
<evidence type="ECO:0000256" key="12">
    <source>
        <dbReference type="ARBA" id="ARBA00023251"/>
    </source>
</evidence>
<gene>
    <name evidence="17" type="primary">uppP</name>
    <name evidence="18" type="ORF">SAMN02745751_00864</name>
</gene>
<feature type="transmembrane region" description="Helical" evidence="17">
    <location>
        <begin position="123"/>
        <end position="143"/>
    </location>
</feature>
<feature type="transmembrane region" description="Helical" evidence="17">
    <location>
        <begin position="254"/>
        <end position="271"/>
    </location>
</feature>
<feature type="transmembrane region" description="Helical" evidence="17">
    <location>
        <begin position="226"/>
        <end position="248"/>
    </location>
</feature>
<feature type="transmembrane region" description="Helical" evidence="17">
    <location>
        <begin position="92"/>
        <end position="111"/>
    </location>
</feature>
<evidence type="ECO:0000256" key="5">
    <source>
        <dbReference type="ARBA" id="ARBA00022475"/>
    </source>
</evidence>
<evidence type="ECO:0000256" key="10">
    <source>
        <dbReference type="ARBA" id="ARBA00022989"/>
    </source>
</evidence>
<comment type="miscellaneous">
    <text evidence="17">Bacitracin is thought to be involved in the inhibition of peptidoglycan synthesis by sequestering undecaprenyl diphosphate, thereby reducing the pool of lipid carrier available.</text>
</comment>
<keyword evidence="9 17" id="KW-0573">Peptidoglycan synthesis</keyword>
<keyword evidence="5 17" id="KW-1003">Cell membrane</keyword>
<evidence type="ECO:0000256" key="4">
    <source>
        <dbReference type="ARBA" id="ARBA00021581"/>
    </source>
</evidence>
<reference evidence="18 19" key="1">
    <citation type="submission" date="2016-11" db="EMBL/GenBank/DDBJ databases">
        <authorList>
            <person name="Jaros S."/>
            <person name="Januszkiewicz K."/>
            <person name="Wedrychowicz H."/>
        </authorList>
    </citation>
    <scope>NUCLEOTIDE SEQUENCE [LARGE SCALE GENOMIC DNA]</scope>
    <source>
        <strain evidence="18 19">DSM 17477</strain>
    </source>
</reference>
<accession>A0A1M6DD30</accession>
<dbReference type="GO" id="GO:0005886">
    <property type="term" value="C:plasma membrane"/>
    <property type="evidence" value="ECO:0007669"/>
    <property type="project" value="UniProtKB-SubCell"/>
</dbReference>
<dbReference type="EMBL" id="FQZL01000006">
    <property type="protein sequence ID" value="SHI71055.1"/>
    <property type="molecule type" value="Genomic_DNA"/>
</dbReference>
<feature type="transmembrane region" description="Helical" evidence="17">
    <location>
        <begin position="193"/>
        <end position="214"/>
    </location>
</feature>
<sequence>MTLLEGIVLGLVQGITEFLPVSSSGHLALFSALFKINEGNLFYSVMLHFSSLVAVLIYFREEVKGLFFAFFRLLGRIGKDNRTRKLIKYERVLLLLIVATIPTVIIGLVFGDFFEELYASESIKPVGVALFFTGLLLLVSERFNRPKYEMNDVPFYKVILVGIFQGLAIVPGVSRSGSTIVGSLFIGLNKEEAARFSFLLAIPAILGATILEVFSINTAEVAINANLFVGMIVSFVSGMFSISVLMNIIKKGKLYYFAIYVFIVAVSIILFF</sequence>
<comment type="similarity">
    <text evidence="2 17">Belongs to the UppP family.</text>
</comment>
<dbReference type="GO" id="GO:0050380">
    <property type="term" value="F:undecaprenyl-diphosphatase activity"/>
    <property type="evidence" value="ECO:0007669"/>
    <property type="project" value="UniProtKB-UniRule"/>
</dbReference>
<dbReference type="GO" id="GO:0009252">
    <property type="term" value="P:peptidoglycan biosynthetic process"/>
    <property type="evidence" value="ECO:0007669"/>
    <property type="project" value="UniProtKB-KW"/>
</dbReference>
<evidence type="ECO:0000256" key="11">
    <source>
        <dbReference type="ARBA" id="ARBA00023136"/>
    </source>
</evidence>
<keyword evidence="19" id="KW-1185">Reference proteome</keyword>
<dbReference type="OrthoDB" id="9808289at2"/>
<keyword evidence="6 17" id="KW-0812">Transmembrane</keyword>
<evidence type="ECO:0000256" key="8">
    <source>
        <dbReference type="ARBA" id="ARBA00022960"/>
    </source>
</evidence>
<comment type="subcellular location">
    <subcellularLocation>
        <location evidence="1 17">Cell membrane</location>
        <topology evidence="1 17">Multi-pass membrane protein</topology>
    </subcellularLocation>
</comment>
<dbReference type="PANTHER" id="PTHR30622:SF2">
    <property type="entry name" value="UNDECAPRENYL-DIPHOSPHATASE"/>
    <property type="match status" value="1"/>
</dbReference>
<proteinExistence type="inferred from homology"/>
<comment type="catalytic activity">
    <reaction evidence="16 17">
        <text>di-trans,octa-cis-undecaprenyl diphosphate + H2O = di-trans,octa-cis-undecaprenyl phosphate + phosphate + H(+)</text>
        <dbReference type="Rhea" id="RHEA:28094"/>
        <dbReference type="ChEBI" id="CHEBI:15377"/>
        <dbReference type="ChEBI" id="CHEBI:15378"/>
        <dbReference type="ChEBI" id="CHEBI:43474"/>
        <dbReference type="ChEBI" id="CHEBI:58405"/>
        <dbReference type="ChEBI" id="CHEBI:60392"/>
        <dbReference type="EC" id="3.6.1.27"/>
    </reaction>
</comment>
<evidence type="ECO:0000256" key="17">
    <source>
        <dbReference type="HAMAP-Rule" id="MF_01006"/>
    </source>
</evidence>
<keyword evidence="8 17" id="KW-0133">Cell shape</keyword>
<keyword evidence="12 17" id="KW-0046">Antibiotic resistance</keyword>
<keyword evidence="11 17" id="KW-0472">Membrane</keyword>
<evidence type="ECO:0000256" key="7">
    <source>
        <dbReference type="ARBA" id="ARBA00022801"/>
    </source>
</evidence>
<evidence type="ECO:0000313" key="19">
    <source>
        <dbReference type="Proteomes" id="UP000184052"/>
    </source>
</evidence>
<evidence type="ECO:0000256" key="13">
    <source>
        <dbReference type="ARBA" id="ARBA00023316"/>
    </source>
</evidence>